<evidence type="ECO:0000313" key="3">
    <source>
        <dbReference type="Proteomes" id="UP000251993"/>
    </source>
</evidence>
<evidence type="ECO:0000259" key="1">
    <source>
        <dbReference type="PROSITE" id="PS50930"/>
    </source>
</evidence>
<organism evidence="2 3">
    <name type="scientific">Runella rosea</name>
    <dbReference type="NCBI Taxonomy" id="2259595"/>
    <lineage>
        <taxon>Bacteria</taxon>
        <taxon>Pseudomonadati</taxon>
        <taxon>Bacteroidota</taxon>
        <taxon>Cytophagia</taxon>
        <taxon>Cytophagales</taxon>
        <taxon>Spirosomataceae</taxon>
        <taxon>Runella</taxon>
    </lineage>
</organism>
<dbReference type="SMART" id="SM00850">
    <property type="entry name" value="LytTR"/>
    <property type="match status" value="1"/>
</dbReference>
<dbReference type="RefSeq" id="WP_114070534.1">
    <property type="nucleotide sequence ID" value="NZ_CP030851.1"/>
</dbReference>
<dbReference type="Gene3D" id="2.40.50.1020">
    <property type="entry name" value="LytTr DNA-binding domain"/>
    <property type="match status" value="1"/>
</dbReference>
<accession>A0A344TT22</accession>
<dbReference type="OrthoDB" id="965792at2"/>
<dbReference type="AlphaFoldDB" id="A0A344TT22"/>
<name>A0A344TT22_9BACT</name>
<dbReference type="EMBL" id="CP030851">
    <property type="protein sequence ID" value="AXE21793.1"/>
    <property type="molecule type" value="Genomic_DNA"/>
</dbReference>
<dbReference type="GO" id="GO:0003677">
    <property type="term" value="F:DNA binding"/>
    <property type="evidence" value="ECO:0007669"/>
    <property type="project" value="InterPro"/>
</dbReference>
<dbReference type="Pfam" id="PF04397">
    <property type="entry name" value="LytTR"/>
    <property type="match status" value="1"/>
</dbReference>
<dbReference type="PROSITE" id="PS50930">
    <property type="entry name" value="HTH_LYTTR"/>
    <property type="match status" value="1"/>
</dbReference>
<dbReference type="Proteomes" id="UP000251993">
    <property type="component" value="Plasmid unnamed1"/>
</dbReference>
<gene>
    <name evidence="2" type="ORF">DR864_28380</name>
</gene>
<reference evidence="2 3" key="1">
    <citation type="submission" date="2018-07" db="EMBL/GenBank/DDBJ databases">
        <title>Genome sequencing of Runella.</title>
        <authorList>
            <person name="Baek M.-G."/>
            <person name="Yi H."/>
        </authorList>
    </citation>
    <scope>NUCLEOTIDE SEQUENCE [LARGE SCALE GENOMIC DNA]</scope>
    <source>
        <strain evidence="2 3">HYN0085</strain>
        <plasmid evidence="2 3">unnamed1</plasmid>
    </source>
</reference>
<feature type="domain" description="HTH LytTR-type" evidence="1">
    <location>
        <begin position="1"/>
        <end position="100"/>
    </location>
</feature>
<geneLocation type="plasmid" evidence="2 3">
    <name>unnamed1</name>
</geneLocation>
<dbReference type="KEGG" id="run:DR864_28380"/>
<sequence length="114" mass="13646">MSTHKIPKHEEVAYLRGDRNYTFFHLSNGRKLIFSRTLRLYEFHHNLLYFIRVNKSYLLNPTYMRSIEQLGNKIIIQMQDGVQVRVSRKKYKIIKIWLNQFNNVLGGTTTSKII</sequence>
<dbReference type="InterPro" id="IPR007492">
    <property type="entry name" value="LytTR_DNA-bd_dom"/>
</dbReference>
<keyword evidence="2" id="KW-0614">Plasmid</keyword>
<protein>
    <recommendedName>
        <fullName evidence="1">HTH LytTR-type domain-containing protein</fullName>
    </recommendedName>
</protein>
<keyword evidence="3" id="KW-1185">Reference proteome</keyword>
<evidence type="ECO:0000313" key="2">
    <source>
        <dbReference type="EMBL" id="AXE21793.1"/>
    </source>
</evidence>
<proteinExistence type="predicted"/>